<keyword evidence="6" id="KW-0067">ATP-binding</keyword>
<feature type="transmembrane region" description="Helical" evidence="8">
    <location>
        <begin position="103"/>
        <end position="122"/>
    </location>
</feature>
<feature type="transmembrane region" description="Helical" evidence="8">
    <location>
        <begin position="128"/>
        <end position="149"/>
    </location>
</feature>
<keyword evidence="11" id="KW-1185">Reference proteome</keyword>
<keyword evidence="7" id="KW-0902">Two-component regulatory system</keyword>
<evidence type="ECO:0000256" key="2">
    <source>
        <dbReference type="ARBA" id="ARBA00012438"/>
    </source>
</evidence>
<dbReference type="GO" id="GO:0004673">
    <property type="term" value="F:protein histidine kinase activity"/>
    <property type="evidence" value="ECO:0007669"/>
    <property type="project" value="UniProtKB-EC"/>
</dbReference>
<dbReference type="SMART" id="SM00387">
    <property type="entry name" value="HATPase_c"/>
    <property type="match status" value="1"/>
</dbReference>
<keyword evidence="5 10" id="KW-0418">Kinase</keyword>
<accession>A0A559JWV2</accession>
<name>A0A559JWV2_9BACL</name>
<dbReference type="GO" id="GO:0000160">
    <property type="term" value="P:phosphorelay signal transduction system"/>
    <property type="evidence" value="ECO:0007669"/>
    <property type="project" value="UniProtKB-KW"/>
</dbReference>
<comment type="catalytic activity">
    <reaction evidence="1">
        <text>ATP + protein L-histidine = ADP + protein N-phospho-L-histidine.</text>
        <dbReference type="EC" id="2.7.13.3"/>
    </reaction>
</comment>
<keyword evidence="8" id="KW-0812">Transmembrane</keyword>
<dbReference type="AlphaFoldDB" id="A0A559JWV2"/>
<dbReference type="InterPro" id="IPR036890">
    <property type="entry name" value="HATPase_C_sf"/>
</dbReference>
<evidence type="ECO:0000256" key="8">
    <source>
        <dbReference type="SAM" id="Phobius"/>
    </source>
</evidence>
<evidence type="ECO:0000259" key="9">
    <source>
        <dbReference type="PROSITE" id="PS50109"/>
    </source>
</evidence>
<feature type="transmembrane region" description="Helical" evidence="8">
    <location>
        <begin position="161"/>
        <end position="184"/>
    </location>
</feature>
<sequence>MLFVWIALWAVALVLLLADPRSRVNRRLSAAALCGGAGALAATLSEVMIPYIHDSRPSDKIEAALYFVQASSSLTSYYGLPYSFMLFALAYNPPRLRGTARRFISLILLLPIVLCLFLTPGYNEYHPISFSVVVWWAVPYFLAAAAIIVSKEIGHRALSHSHWLICLAVLPPALFTMIMSYVLPALGMLRMWKYNVWFVIIGVVVFLFGLFTYGFLGLRVLVDRRRLDSTLRAVTSGTAILNHAIKNDVGKMRLFTEKMKTYAETTNQPELLEDLAVVQKASSHIQEMIARVHRRTEDLEIRPRSVHLDVLITDTLKPFGVQLGRIKLELDIMQDWQCEIDPAQVGEALNNLISNAIEAMNGEGRLFIALREGKRELTLEITDSGPGMGRAQAVRSLEPFYTTKSGKETNFGLGLPYAYYVMRKHRGSLYIRSKIGVGTSVFMVFPKRSVQAVKPQVADRDATVERSAIGGSN</sequence>
<keyword evidence="8" id="KW-0472">Membrane</keyword>
<evidence type="ECO:0000256" key="3">
    <source>
        <dbReference type="ARBA" id="ARBA00022679"/>
    </source>
</evidence>
<dbReference type="OrthoDB" id="9121833at2"/>
<dbReference type="InterPro" id="IPR005467">
    <property type="entry name" value="His_kinase_dom"/>
</dbReference>
<dbReference type="PANTHER" id="PTHR43065:SF46">
    <property type="entry name" value="C4-DICARBOXYLATE TRANSPORT SENSOR PROTEIN DCTB"/>
    <property type="match status" value="1"/>
</dbReference>
<comment type="caution">
    <text evidence="10">The sequence shown here is derived from an EMBL/GenBank/DDBJ whole genome shotgun (WGS) entry which is preliminary data.</text>
</comment>
<evidence type="ECO:0000256" key="5">
    <source>
        <dbReference type="ARBA" id="ARBA00022777"/>
    </source>
</evidence>
<evidence type="ECO:0000256" key="4">
    <source>
        <dbReference type="ARBA" id="ARBA00022741"/>
    </source>
</evidence>
<dbReference type="Proteomes" id="UP000316330">
    <property type="component" value="Unassembled WGS sequence"/>
</dbReference>
<keyword evidence="8" id="KW-1133">Transmembrane helix</keyword>
<dbReference type="PROSITE" id="PS50109">
    <property type="entry name" value="HIS_KIN"/>
    <property type="match status" value="1"/>
</dbReference>
<reference evidence="10 11" key="1">
    <citation type="submission" date="2019-07" db="EMBL/GenBank/DDBJ databases">
        <authorList>
            <person name="Kim J."/>
        </authorList>
    </citation>
    <scope>NUCLEOTIDE SEQUENCE [LARGE SCALE GENOMIC DNA]</scope>
    <source>
        <strain evidence="10 11">G13</strain>
    </source>
</reference>
<keyword evidence="4" id="KW-0547">Nucleotide-binding</keyword>
<evidence type="ECO:0000256" key="1">
    <source>
        <dbReference type="ARBA" id="ARBA00000085"/>
    </source>
</evidence>
<evidence type="ECO:0000256" key="7">
    <source>
        <dbReference type="ARBA" id="ARBA00023012"/>
    </source>
</evidence>
<dbReference type="CDD" id="cd00075">
    <property type="entry name" value="HATPase"/>
    <property type="match status" value="1"/>
</dbReference>
<protein>
    <recommendedName>
        <fullName evidence="2">histidine kinase</fullName>
        <ecNumber evidence="2">2.7.13.3</ecNumber>
    </recommendedName>
</protein>
<organism evidence="10 11">
    <name type="scientific">Cohnella terricola</name>
    <dbReference type="NCBI Taxonomy" id="1289167"/>
    <lineage>
        <taxon>Bacteria</taxon>
        <taxon>Bacillati</taxon>
        <taxon>Bacillota</taxon>
        <taxon>Bacilli</taxon>
        <taxon>Bacillales</taxon>
        <taxon>Paenibacillaceae</taxon>
        <taxon>Cohnella</taxon>
    </lineage>
</organism>
<feature type="domain" description="Histidine kinase" evidence="9">
    <location>
        <begin position="240"/>
        <end position="449"/>
    </location>
</feature>
<evidence type="ECO:0000256" key="6">
    <source>
        <dbReference type="ARBA" id="ARBA00022840"/>
    </source>
</evidence>
<dbReference type="InterPro" id="IPR003594">
    <property type="entry name" value="HATPase_dom"/>
</dbReference>
<dbReference type="SUPFAM" id="SSF55874">
    <property type="entry name" value="ATPase domain of HSP90 chaperone/DNA topoisomerase II/histidine kinase"/>
    <property type="match status" value="1"/>
</dbReference>
<dbReference type="InterPro" id="IPR004358">
    <property type="entry name" value="Sig_transdc_His_kin-like_C"/>
</dbReference>
<gene>
    <name evidence="10" type="ORF">FPZ45_01945</name>
</gene>
<dbReference type="Pfam" id="PF02518">
    <property type="entry name" value="HATPase_c"/>
    <property type="match status" value="1"/>
</dbReference>
<dbReference type="EMBL" id="VNJJ01000001">
    <property type="protein sequence ID" value="TVY04372.1"/>
    <property type="molecule type" value="Genomic_DNA"/>
</dbReference>
<dbReference type="EC" id="2.7.13.3" evidence="2"/>
<dbReference type="PRINTS" id="PR00344">
    <property type="entry name" value="BCTRLSENSOR"/>
</dbReference>
<feature type="transmembrane region" description="Helical" evidence="8">
    <location>
        <begin position="196"/>
        <end position="222"/>
    </location>
</feature>
<dbReference type="PANTHER" id="PTHR43065">
    <property type="entry name" value="SENSOR HISTIDINE KINASE"/>
    <property type="match status" value="1"/>
</dbReference>
<dbReference type="RefSeq" id="WP_144697828.1">
    <property type="nucleotide sequence ID" value="NZ_VNJJ01000001.1"/>
</dbReference>
<evidence type="ECO:0000313" key="11">
    <source>
        <dbReference type="Proteomes" id="UP000316330"/>
    </source>
</evidence>
<keyword evidence="3" id="KW-0808">Transferase</keyword>
<dbReference type="GO" id="GO:0005524">
    <property type="term" value="F:ATP binding"/>
    <property type="evidence" value="ECO:0007669"/>
    <property type="project" value="UniProtKB-KW"/>
</dbReference>
<evidence type="ECO:0000313" key="10">
    <source>
        <dbReference type="EMBL" id="TVY04372.1"/>
    </source>
</evidence>
<feature type="transmembrane region" description="Helical" evidence="8">
    <location>
        <begin position="74"/>
        <end position="91"/>
    </location>
</feature>
<proteinExistence type="predicted"/>
<dbReference type="Gene3D" id="3.30.565.10">
    <property type="entry name" value="Histidine kinase-like ATPase, C-terminal domain"/>
    <property type="match status" value="1"/>
</dbReference>